<organism evidence="5 6">
    <name type="scientific">Nitrococcus mobilis Nb-231</name>
    <dbReference type="NCBI Taxonomy" id="314278"/>
    <lineage>
        <taxon>Bacteria</taxon>
        <taxon>Pseudomonadati</taxon>
        <taxon>Pseudomonadota</taxon>
        <taxon>Gammaproteobacteria</taxon>
        <taxon>Chromatiales</taxon>
        <taxon>Ectothiorhodospiraceae</taxon>
        <taxon>Nitrococcus</taxon>
    </lineage>
</organism>
<dbReference type="STRING" id="314278.NB231_00555"/>
<evidence type="ECO:0000313" key="6">
    <source>
        <dbReference type="Proteomes" id="UP000003374"/>
    </source>
</evidence>
<dbReference type="AlphaFoldDB" id="A4BSS2"/>
<reference evidence="5 6" key="1">
    <citation type="submission" date="2006-02" db="EMBL/GenBank/DDBJ databases">
        <authorList>
            <person name="Waterbury J."/>
            <person name="Ferriera S."/>
            <person name="Johnson J."/>
            <person name="Kravitz S."/>
            <person name="Halpern A."/>
            <person name="Remington K."/>
            <person name="Beeson K."/>
            <person name="Tran B."/>
            <person name="Rogers Y.-H."/>
            <person name="Friedman R."/>
            <person name="Venter J.C."/>
        </authorList>
    </citation>
    <scope>NUCLEOTIDE SEQUENCE [LARGE SCALE GENOMIC DNA]</scope>
    <source>
        <strain evidence="5 6">Nb-231</strain>
    </source>
</reference>
<evidence type="ECO:0000256" key="2">
    <source>
        <dbReference type="ARBA" id="ARBA00023136"/>
    </source>
</evidence>
<dbReference type="HOGENOM" id="CLU_094245_2_1_6"/>
<dbReference type="EMBL" id="AAOF01000011">
    <property type="protein sequence ID" value="EAR21166.1"/>
    <property type="molecule type" value="Genomic_DNA"/>
</dbReference>
<sequence>MNKLLSIGLCAASAALAPLAQAASYGNYGMDYARVIRVEPIYREIEITTPQRQCYDQPVHRGYRANDGGDGALAAVVGGVVGGVIGHSLGRGRHRAPVTIAGTLAGVGIGRHIARQRDDYYAERIGYQRVCQVVDDTRYERRVEGYDVTYRYRGETYETRLLYDPGPRLRVQVDVTPVLEN</sequence>
<evidence type="ECO:0000259" key="4">
    <source>
        <dbReference type="Pfam" id="PF05433"/>
    </source>
</evidence>
<dbReference type="Proteomes" id="UP000003374">
    <property type="component" value="Unassembled WGS sequence"/>
</dbReference>
<feature type="signal peptide" evidence="3">
    <location>
        <begin position="1"/>
        <end position="22"/>
    </location>
</feature>
<evidence type="ECO:0000313" key="5">
    <source>
        <dbReference type="EMBL" id="EAR21166.1"/>
    </source>
</evidence>
<protein>
    <recommendedName>
        <fullName evidence="4">Glycine zipper 2TM domain-containing protein</fullName>
    </recommendedName>
</protein>
<dbReference type="InterPro" id="IPR008816">
    <property type="entry name" value="Gly_zipper_2TM_dom"/>
</dbReference>
<feature type="chain" id="PRO_5002666728" description="Glycine zipper 2TM domain-containing protein" evidence="3">
    <location>
        <begin position="23"/>
        <end position="181"/>
    </location>
</feature>
<gene>
    <name evidence="5" type="ORF">NB231_00555</name>
</gene>
<dbReference type="GO" id="GO:0019867">
    <property type="term" value="C:outer membrane"/>
    <property type="evidence" value="ECO:0007669"/>
    <property type="project" value="InterPro"/>
</dbReference>
<dbReference type="PANTHER" id="PTHR35603">
    <property type="match status" value="1"/>
</dbReference>
<feature type="domain" description="Glycine zipper 2TM" evidence="4">
    <location>
        <begin position="74"/>
        <end position="113"/>
    </location>
</feature>
<evidence type="ECO:0000256" key="3">
    <source>
        <dbReference type="SAM" id="SignalP"/>
    </source>
</evidence>
<dbReference type="Pfam" id="PF05433">
    <property type="entry name" value="Rick_17kDa_Anti"/>
    <property type="match status" value="1"/>
</dbReference>
<name>A4BSS2_9GAMM</name>
<dbReference type="eggNOG" id="COG3134">
    <property type="taxonomic scope" value="Bacteria"/>
</dbReference>
<comment type="caution">
    <text evidence="5">The sequence shown here is derived from an EMBL/GenBank/DDBJ whole genome shotgun (WGS) entry which is preliminary data.</text>
</comment>
<comment type="subcellular location">
    <subcellularLocation>
        <location evidence="1">Membrane</location>
    </subcellularLocation>
</comment>
<keyword evidence="3" id="KW-0732">Signal</keyword>
<dbReference type="PANTHER" id="PTHR35603:SF2">
    <property type="entry name" value="OUTER MEMBRANE LIPOPROTEIN"/>
    <property type="match status" value="1"/>
</dbReference>
<dbReference type="InterPro" id="IPR051407">
    <property type="entry name" value="Bact_OM_lipoprot/Surf_antigen"/>
</dbReference>
<evidence type="ECO:0000256" key="1">
    <source>
        <dbReference type="ARBA" id="ARBA00004370"/>
    </source>
</evidence>
<dbReference type="RefSeq" id="WP_004998748.1">
    <property type="nucleotide sequence ID" value="NZ_CH672427.1"/>
</dbReference>
<accession>A4BSS2</accession>
<proteinExistence type="predicted"/>
<keyword evidence="2" id="KW-0472">Membrane</keyword>
<keyword evidence="6" id="KW-1185">Reference proteome</keyword>
<dbReference type="OrthoDB" id="8909257at2"/>